<dbReference type="PANTHER" id="PTHR37984">
    <property type="entry name" value="PROTEIN CBG26694"/>
    <property type="match status" value="1"/>
</dbReference>
<evidence type="ECO:0000313" key="2">
    <source>
        <dbReference type="EMBL" id="VDI35010.1"/>
    </source>
</evidence>
<protein>
    <recommendedName>
        <fullName evidence="1">Integrase catalytic domain-containing protein</fullName>
    </recommendedName>
</protein>
<keyword evidence="3" id="KW-1185">Reference proteome</keyword>
<dbReference type="InterPro" id="IPR050951">
    <property type="entry name" value="Retrovirus_Pol_polyprotein"/>
</dbReference>
<dbReference type="GO" id="GO:0003676">
    <property type="term" value="F:nucleic acid binding"/>
    <property type="evidence" value="ECO:0007669"/>
    <property type="project" value="InterPro"/>
</dbReference>
<sequence>MVVDYYLRYFKIAKLEKHQCKNSDFKSIFARHGIPTKIRCDSGSQYSSVEFQKFAKTWNFQHTTSSLYHQQSNGLAEKYVNIVKTLLDKTEADERDPYITV</sequence>
<name>A0A8B6EKI2_MYTGA</name>
<dbReference type="InterPro" id="IPR012337">
    <property type="entry name" value="RNaseH-like_sf"/>
</dbReference>
<organism evidence="2 3">
    <name type="scientific">Mytilus galloprovincialis</name>
    <name type="common">Mediterranean mussel</name>
    <dbReference type="NCBI Taxonomy" id="29158"/>
    <lineage>
        <taxon>Eukaryota</taxon>
        <taxon>Metazoa</taxon>
        <taxon>Spiralia</taxon>
        <taxon>Lophotrochozoa</taxon>
        <taxon>Mollusca</taxon>
        <taxon>Bivalvia</taxon>
        <taxon>Autobranchia</taxon>
        <taxon>Pteriomorphia</taxon>
        <taxon>Mytilida</taxon>
        <taxon>Mytiloidea</taxon>
        <taxon>Mytilidae</taxon>
        <taxon>Mytilinae</taxon>
        <taxon>Mytilus</taxon>
    </lineage>
</organism>
<gene>
    <name evidence="2" type="ORF">MGAL_10B093813</name>
</gene>
<dbReference type="GO" id="GO:0015074">
    <property type="term" value="P:DNA integration"/>
    <property type="evidence" value="ECO:0007669"/>
    <property type="project" value="InterPro"/>
</dbReference>
<dbReference type="SUPFAM" id="SSF53098">
    <property type="entry name" value="Ribonuclease H-like"/>
    <property type="match status" value="1"/>
</dbReference>
<evidence type="ECO:0000313" key="3">
    <source>
        <dbReference type="Proteomes" id="UP000596742"/>
    </source>
</evidence>
<dbReference type="InterPro" id="IPR001584">
    <property type="entry name" value="Integrase_cat-core"/>
</dbReference>
<accession>A0A8B6EKI2</accession>
<proteinExistence type="predicted"/>
<feature type="domain" description="Integrase catalytic" evidence="1">
    <location>
        <begin position="1"/>
        <end position="101"/>
    </location>
</feature>
<comment type="caution">
    <text evidence="2">The sequence shown here is derived from an EMBL/GenBank/DDBJ whole genome shotgun (WGS) entry which is preliminary data.</text>
</comment>
<reference evidence="2" key="1">
    <citation type="submission" date="2018-11" db="EMBL/GenBank/DDBJ databases">
        <authorList>
            <person name="Alioto T."/>
            <person name="Alioto T."/>
        </authorList>
    </citation>
    <scope>NUCLEOTIDE SEQUENCE</scope>
</reference>
<dbReference type="AlphaFoldDB" id="A0A8B6EKI2"/>
<evidence type="ECO:0000259" key="1">
    <source>
        <dbReference type="PROSITE" id="PS50994"/>
    </source>
</evidence>
<dbReference type="PROSITE" id="PS50994">
    <property type="entry name" value="INTEGRASE"/>
    <property type="match status" value="1"/>
</dbReference>
<dbReference type="PANTHER" id="PTHR37984:SF5">
    <property type="entry name" value="PROTEIN NYNRIN-LIKE"/>
    <property type="match status" value="1"/>
</dbReference>
<dbReference type="OrthoDB" id="444601at2759"/>
<dbReference type="EMBL" id="UYJE01005194">
    <property type="protein sequence ID" value="VDI35010.1"/>
    <property type="molecule type" value="Genomic_DNA"/>
</dbReference>
<dbReference type="InterPro" id="IPR036397">
    <property type="entry name" value="RNaseH_sf"/>
</dbReference>
<dbReference type="Proteomes" id="UP000596742">
    <property type="component" value="Unassembled WGS sequence"/>
</dbReference>
<dbReference type="Gene3D" id="3.30.420.10">
    <property type="entry name" value="Ribonuclease H-like superfamily/Ribonuclease H"/>
    <property type="match status" value="1"/>
</dbReference>